<reference evidence="1 2" key="2">
    <citation type="journal article" date="2013" name="Genome Announc.">
        <title>Genome of the Root-Associated Plant Growth-Promoting Bacterium Variovorax paradoxus Strain EPS.</title>
        <authorList>
            <person name="Han J.I."/>
            <person name="Spain J.C."/>
            <person name="Leadbetter J.R."/>
            <person name="Ovchinnikova G."/>
            <person name="Goodwin L.A."/>
            <person name="Han C.S."/>
            <person name="Woyke T."/>
            <person name="Davenport K.W."/>
            <person name="Orwin P.M."/>
        </authorList>
    </citation>
    <scope>NUCLEOTIDE SEQUENCE [LARGE SCALE GENOMIC DNA]</scope>
    <source>
        <strain evidence="1 2">EPS</strain>
    </source>
</reference>
<dbReference type="EMBL" id="CP002417">
    <property type="protein sequence ID" value="ADU39263.1"/>
    <property type="molecule type" value="Genomic_DNA"/>
</dbReference>
<proteinExistence type="predicted"/>
<dbReference type="Proteomes" id="UP000008917">
    <property type="component" value="Chromosome"/>
</dbReference>
<sequence>MQKEEQQEFLRSAHPIDPAMREEIMANLRAIEARHDVTVLFACESGSRGWGFASPDSDYDVRFIYVNRLPWYLTVTPRRDVIEVPISGDLDINGWDLRKALGLMRESNPTLLEWLRSPIVYRDDAVAMPRFRALSEAVFSNARAWHHYSSMAKKNFREHLQADEVRYKKYLYVLRPLLAARWIRTQPGVPPMRFADLAQHTLDAVRDAALIDEINALLEVKMRAGEAATSPRWPGIHAFIEAELAANAAEPITPLPQAEEAGLDAFLCETVQRFDAPAPSIAQEGGRA</sequence>
<evidence type="ECO:0000313" key="2">
    <source>
        <dbReference type="Proteomes" id="UP000008917"/>
    </source>
</evidence>
<dbReference type="HOGENOM" id="CLU_084690_0_0_4"/>
<gene>
    <name evidence="1" type="ordered locus">Varpa_5103</name>
</gene>
<dbReference type="PANTHER" id="PTHR34817:SF2">
    <property type="entry name" value="NUCLEOTIDYLTRANSFERASE"/>
    <property type="match status" value="1"/>
</dbReference>
<dbReference type="OrthoDB" id="9796845at2"/>
<organism evidence="1 2">
    <name type="scientific">Variovorax paradoxus (strain EPS)</name>
    <dbReference type="NCBI Taxonomy" id="595537"/>
    <lineage>
        <taxon>Bacteria</taxon>
        <taxon>Pseudomonadati</taxon>
        <taxon>Pseudomonadota</taxon>
        <taxon>Betaproteobacteria</taxon>
        <taxon>Burkholderiales</taxon>
        <taxon>Comamonadaceae</taxon>
        <taxon>Variovorax</taxon>
    </lineage>
</organism>
<dbReference type="Pfam" id="PF10127">
    <property type="entry name" value="RlaP"/>
    <property type="match status" value="1"/>
</dbReference>
<keyword evidence="1" id="KW-0808">Transferase</keyword>
<dbReference type="RefSeq" id="WP_013543471.1">
    <property type="nucleotide sequence ID" value="NC_014931.1"/>
</dbReference>
<evidence type="ECO:0000313" key="1">
    <source>
        <dbReference type="EMBL" id="ADU39263.1"/>
    </source>
</evidence>
<dbReference type="KEGG" id="vpe:Varpa_5103"/>
<dbReference type="InterPro" id="IPR018775">
    <property type="entry name" value="RlaP"/>
</dbReference>
<dbReference type="GO" id="GO:0016740">
    <property type="term" value="F:transferase activity"/>
    <property type="evidence" value="ECO:0007669"/>
    <property type="project" value="UniProtKB-KW"/>
</dbReference>
<dbReference type="STRING" id="595537.Varpa_5103"/>
<protein>
    <submittedName>
        <fullName evidence="1">Nucleotidyltransferase, predicted</fullName>
    </submittedName>
</protein>
<reference evidence="2" key="1">
    <citation type="submission" date="2010-12" db="EMBL/GenBank/DDBJ databases">
        <title>Complete sequence of Variovorax paradoxus EPS.</title>
        <authorList>
            <consortium name="US DOE Joint Genome Institute"/>
            <person name="Lucas S."/>
            <person name="Copeland A."/>
            <person name="Lapidus A."/>
            <person name="Cheng J.-F."/>
            <person name="Goodwin L."/>
            <person name="Pitluck S."/>
            <person name="Teshima H."/>
            <person name="Detter J.C."/>
            <person name="Han C."/>
            <person name="Tapia R."/>
            <person name="Land M."/>
            <person name="Hauser L."/>
            <person name="Kyrpides N."/>
            <person name="Ivanova N."/>
            <person name="Ovchinnikova G."/>
            <person name="Orwin P."/>
            <person name="Han J.-I.G."/>
            <person name="Woyke T."/>
        </authorList>
    </citation>
    <scope>NUCLEOTIDE SEQUENCE [LARGE SCALE GENOMIC DNA]</scope>
    <source>
        <strain evidence="2">EPS</strain>
    </source>
</reference>
<dbReference type="AlphaFoldDB" id="E6V469"/>
<dbReference type="PANTHER" id="PTHR34817">
    <property type="entry name" value="NUCLEOTIDYLTRANSFERASE"/>
    <property type="match status" value="1"/>
</dbReference>
<accession>E6V469</accession>
<name>E6V469_VARPE</name>
<dbReference type="eggNOG" id="COG3541">
    <property type="taxonomic scope" value="Bacteria"/>
</dbReference>